<sequence length="500" mass="58126">MGYKRINKDKRLSLLESSNVIFADLRESKWLYNPLVYSQISGDFTLMQQRILLGIVEKLQQRIIDSVAEKEKNRTFPDIFDYSSLMQRDTLDFTLSAVDLGVGRDHYDDLEDAAKVLSSITMKYPVFDGRGRISKYVVASLFPRIELPKSENEIRRTGMLRIVMLTENIREIFTMQYGYVMHLSHIARICNKKRTPRLYIYLSRYRDIGHKKVPYTDLLEFLGLTDEYFRQTNEGKNPYNNWSNVRIMVLDPVKKEMDKLMERGEIDFSFEYSPVYPAGKKRGAPYEVEFVIKKGQLALLRDANNHRASSEIKFIDSYVAWCPELSAFALRMLMSDMDDDQLQSFLEFAYKDMRRIVERKQPDDVAAYVMGVLRKWKRDYQTRKEQRQTDLFGSAIVPSVVKDEQPAFVPGALSTEWQDVLTAYGEGLFASLLHSAKHIGSYLGNINVEFVTKEERDTYLSLCNDKKNQTEYKRLISIIKKAIGRKDSGVCLITSVLKKR</sequence>
<evidence type="ECO:0000313" key="2">
    <source>
        <dbReference type="Proteomes" id="UP000029533"/>
    </source>
</evidence>
<dbReference type="InterPro" id="IPR036388">
    <property type="entry name" value="WH-like_DNA-bd_sf"/>
</dbReference>
<dbReference type="RefSeq" id="WP_036868420.1">
    <property type="nucleotide sequence ID" value="NZ_JRNJ01000022.1"/>
</dbReference>
<evidence type="ECO:0008006" key="3">
    <source>
        <dbReference type="Google" id="ProtNLM"/>
    </source>
</evidence>
<reference evidence="1 2" key="1">
    <citation type="submission" date="2014-07" db="EMBL/GenBank/DDBJ databases">
        <authorList>
            <person name="McCorrison J."/>
            <person name="Sanka R."/>
            <person name="Torralba M."/>
            <person name="Gillis M."/>
            <person name="Haft D.H."/>
            <person name="Methe B."/>
            <person name="Sutton G."/>
            <person name="Nelson K.E."/>
        </authorList>
    </citation>
    <scope>NUCLEOTIDE SEQUENCE [LARGE SCALE GENOMIC DNA]</scope>
    <source>
        <strain evidence="1 2">DNF00424</strain>
    </source>
</reference>
<comment type="caution">
    <text evidence="1">The sequence shown here is derived from an EMBL/GenBank/DDBJ whole genome shotgun (WGS) entry which is preliminary data.</text>
</comment>
<gene>
    <name evidence="1" type="ORF">HMPREF2132_01650</name>
</gene>
<proteinExistence type="predicted"/>
<evidence type="ECO:0000313" key="1">
    <source>
        <dbReference type="EMBL" id="KGF29907.1"/>
    </source>
</evidence>
<dbReference type="AlphaFoldDB" id="A0AAW3FH58"/>
<organism evidence="1 2">
    <name type="scientific">Prevotella histicola JCM 15637 = DNF00424</name>
    <dbReference type="NCBI Taxonomy" id="1236504"/>
    <lineage>
        <taxon>Bacteria</taxon>
        <taxon>Pseudomonadati</taxon>
        <taxon>Bacteroidota</taxon>
        <taxon>Bacteroidia</taxon>
        <taxon>Bacteroidales</taxon>
        <taxon>Prevotellaceae</taxon>
        <taxon>Prevotella</taxon>
    </lineage>
</organism>
<dbReference type="InterPro" id="IPR036390">
    <property type="entry name" value="WH_DNA-bd_sf"/>
</dbReference>
<name>A0AAW3FH58_9BACT</name>
<protein>
    <recommendedName>
        <fullName evidence="3">Initiator Rep protein domain-containing protein</fullName>
    </recommendedName>
</protein>
<accession>A0AAW3FH58</accession>
<dbReference type="SUPFAM" id="SSF46785">
    <property type="entry name" value="Winged helix' DNA-binding domain"/>
    <property type="match status" value="1"/>
</dbReference>
<dbReference type="Gene3D" id="1.10.10.10">
    <property type="entry name" value="Winged helix-like DNA-binding domain superfamily/Winged helix DNA-binding domain"/>
    <property type="match status" value="1"/>
</dbReference>
<dbReference type="Proteomes" id="UP000029533">
    <property type="component" value="Unassembled WGS sequence"/>
</dbReference>
<dbReference type="EMBL" id="JRNJ01000022">
    <property type="protein sequence ID" value="KGF29907.1"/>
    <property type="molecule type" value="Genomic_DNA"/>
</dbReference>